<proteinExistence type="predicted"/>
<dbReference type="AlphaFoldDB" id="A0AA39Q7P0"/>
<name>A0AA39Q7P0_9AGAR</name>
<organism evidence="1 2">
    <name type="scientific">Armillaria luteobubalina</name>
    <dbReference type="NCBI Taxonomy" id="153913"/>
    <lineage>
        <taxon>Eukaryota</taxon>
        <taxon>Fungi</taxon>
        <taxon>Dikarya</taxon>
        <taxon>Basidiomycota</taxon>
        <taxon>Agaricomycotina</taxon>
        <taxon>Agaricomycetes</taxon>
        <taxon>Agaricomycetidae</taxon>
        <taxon>Agaricales</taxon>
        <taxon>Marasmiineae</taxon>
        <taxon>Physalacriaceae</taxon>
        <taxon>Armillaria</taxon>
    </lineage>
</organism>
<dbReference type="EMBL" id="JAUEPU010000013">
    <property type="protein sequence ID" value="KAK0497120.1"/>
    <property type="molecule type" value="Genomic_DNA"/>
</dbReference>
<evidence type="ECO:0000313" key="2">
    <source>
        <dbReference type="Proteomes" id="UP001175228"/>
    </source>
</evidence>
<keyword evidence="2" id="KW-1185">Reference proteome</keyword>
<sequence length="220" mass="26186">MYPFLCVSSNTSMKFYYLRTGLQVQDAFFSNRQRIYTRSASITDWYPGKVLLEAERRYTSELAQHGVDKLSLFCGWHSSLQNQNHHYTFQGYNRRGWMALMLEMEAGNQGQVYAYGRRDWKRWSWKARANRQGKAGRKLFFNTSDHVEAGYTCNISIAFRNSRDRWRWKWILKSDDHGVVFTPYMSLYLWRRAYPVHFWKTIFGAENKINGEGCISFIID</sequence>
<evidence type="ECO:0000313" key="1">
    <source>
        <dbReference type="EMBL" id="KAK0497120.1"/>
    </source>
</evidence>
<reference evidence="1" key="1">
    <citation type="submission" date="2023-06" db="EMBL/GenBank/DDBJ databases">
        <authorList>
            <consortium name="Lawrence Berkeley National Laboratory"/>
            <person name="Ahrendt S."/>
            <person name="Sahu N."/>
            <person name="Indic B."/>
            <person name="Wong-Bajracharya J."/>
            <person name="Merenyi Z."/>
            <person name="Ke H.-M."/>
            <person name="Monk M."/>
            <person name="Kocsube S."/>
            <person name="Drula E."/>
            <person name="Lipzen A."/>
            <person name="Balint B."/>
            <person name="Henrissat B."/>
            <person name="Andreopoulos B."/>
            <person name="Martin F.M."/>
            <person name="Harder C.B."/>
            <person name="Rigling D."/>
            <person name="Ford K.L."/>
            <person name="Foster G.D."/>
            <person name="Pangilinan J."/>
            <person name="Papanicolaou A."/>
            <person name="Barry K."/>
            <person name="LaButti K."/>
            <person name="Viragh M."/>
            <person name="Koriabine M."/>
            <person name="Yan M."/>
            <person name="Riley R."/>
            <person name="Champramary S."/>
            <person name="Plett K.L."/>
            <person name="Tsai I.J."/>
            <person name="Slot J."/>
            <person name="Sipos G."/>
            <person name="Plett J."/>
            <person name="Nagy L.G."/>
            <person name="Grigoriev I.V."/>
        </authorList>
    </citation>
    <scope>NUCLEOTIDE SEQUENCE</scope>
    <source>
        <strain evidence="1">HWK02</strain>
    </source>
</reference>
<protein>
    <submittedName>
        <fullName evidence="1">Uncharacterized protein</fullName>
    </submittedName>
</protein>
<comment type="caution">
    <text evidence="1">The sequence shown here is derived from an EMBL/GenBank/DDBJ whole genome shotgun (WGS) entry which is preliminary data.</text>
</comment>
<accession>A0AA39Q7P0</accession>
<dbReference type="Proteomes" id="UP001175228">
    <property type="component" value="Unassembled WGS sequence"/>
</dbReference>
<gene>
    <name evidence="1" type="ORF">EDD18DRAFT_1104577</name>
</gene>